<dbReference type="AlphaFoldDB" id="A0A1E5VGL8"/>
<keyword evidence="4" id="KW-1185">Reference proteome</keyword>
<protein>
    <submittedName>
        <fullName evidence="3">MADS-box transcription factor 27</fullName>
    </submittedName>
</protein>
<feature type="domain" description="K-box" evidence="2">
    <location>
        <begin position="185"/>
        <end position="275"/>
    </location>
</feature>
<feature type="compositionally biased region" description="Low complexity" evidence="1">
    <location>
        <begin position="1"/>
        <end position="13"/>
    </location>
</feature>
<evidence type="ECO:0000313" key="3">
    <source>
        <dbReference type="EMBL" id="OEL24288.1"/>
    </source>
</evidence>
<proteinExistence type="predicted"/>
<gene>
    <name evidence="3" type="ORF">BAE44_0014694</name>
</gene>
<sequence length="317" mass="35701">MLLRRAAAAAAAAKRSSSLTPARALRHVGAAGRDHATTTTSSSPPRRHGHLLAPLAESEPLTATVSPRPFPDYRPPRPDSPEHDALARRLVAAVLASPHPASLPPLPFLPLLHPIHLLLALPLLASHPRLLSRSYWPTRRGQSTIEVWFLYEKSNGLLPTSMESVIEKYHEAKDHHSMMSATAEAKLWQREAGILRQQLHNLQEHHLQLLGQRLSGLDVKDLQNLESTMETSLRNIRLKKDQLMTDQIQELNRKGSLVRQENIELYNKFNYVHQENTKLKKKVYGGVTEHLTDTFIKYSVVNKEDENVPVNLELSQP</sequence>
<dbReference type="GO" id="GO:0005634">
    <property type="term" value="C:nucleus"/>
    <property type="evidence" value="ECO:0007669"/>
    <property type="project" value="InterPro"/>
</dbReference>
<dbReference type="PROSITE" id="PS51297">
    <property type="entry name" value="K_BOX"/>
    <property type="match status" value="1"/>
</dbReference>
<dbReference type="Proteomes" id="UP000095767">
    <property type="component" value="Unassembled WGS sequence"/>
</dbReference>
<feature type="region of interest" description="Disordered" evidence="1">
    <location>
        <begin position="1"/>
        <end position="82"/>
    </location>
</feature>
<dbReference type="Pfam" id="PF01486">
    <property type="entry name" value="K-box"/>
    <property type="match status" value="1"/>
</dbReference>
<dbReference type="STRING" id="888268.A0A1E5VGL8"/>
<reference evidence="3 4" key="1">
    <citation type="submission" date="2016-09" db="EMBL/GenBank/DDBJ databases">
        <title>The draft genome of Dichanthelium oligosanthes: A C3 panicoid grass species.</title>
        <authorList>
            <person name="Studer A.J."/>
            <person name="Schnable J.C."/>
            <person name="Brutnell T.P."/>
        </authorList>
    </citation>
    <scope>NUCLEOTIDE SEQUENCE [LARGE SCALE GENOMIC DNA]</scope>
    <source>
        <strain evidence="4">cv. Kellogg 1175</strain>
        <tissue evidence="3">Leaf</tissue>
    </source>
</reference>
<organism evidence="3 4">
    <name type="scientific">Dichanthelium oligosanthes</name>
    <dbReference type="NCBI Taxonomy" id="888268"/>
    <lineage>
        <taxon>Eukaryota</taxon>
        <taxon>Viridiplantae</taxon>
        <taxon>Streptophyta</taxon>
        <taxon>Embryophyta</taxon>
        <taxon>Tracheophyta</taxon>
        <taxon>Spermatophyta</taxon>
        <taxon>Magnoliopsida</taxon>
        <taxon>Liliopsida</taxon>
        <taxon>Poales</taxon>
        <taxon>Poaceae</taxon>
        <taxon>PACMAD clade</taxon>
        <taxon>Panicoideae</taxon>
        <taxon>Panicodae</taxon>
        <taxon>Paniceae</taxon>
        <taxon>Dichantheliinae</taxon>
        <taxon>Dichanthelium</taxon>
    </lineage>
</organism>
<dbReference type="EMBL" id="LWDX02040005">
    <property type="protein sequence ID" value="OEL24288.1"/>
    <property type="molecule type" value="Genomic_DNA"/>
</dbReference>
<evidence type="ECO:0000259" key="2">
    <source>
        <dbReference type="PROSITE" id="PS51297"/>
    </source>
</evidence>
<dbReference type="GO" id="GO:0003700">
    <property type="term" value="F:DNA-binding transcription factor activity"/>
    <property type="evidence" value="ECO:0007669"/>
    <property type="project" value="InterPro"/>
</dbReference>
<evidence type="ECO:0000256" key="1">
    <source>
        <dbReference type="SAM" id="MobiDB-lite"/>
    </source>
</evidence>
<evidence type="ECO:0000313" key="4">
    <source>
        <dbReference type="Proteomes" id="UP000095767"/>
    </source>
</evidence>
<name>A0A1E5VGL8_9POAL</name>
<accession>A0A1E5VGL8</accession>
<dbReference type="InterPro" id="IPR002487">
    <property type="entry name" value="TF_Kbox"/>
</dbReference>
<comment type="caution">
    <text evidence="3">The sequence shown here is derived from an EMBL/GenBank/DDBJ whole genome shotgun (WGS) entry which is preliminary data.</text>
</comment>